<protein>
    <submittedName>
        <fullName evidence="1">Uncharacterized protein</fullName>
    </submittedName>
</protein>
<sequence length="88" mass="9471">MAASPQIKKGAADAAGCVEGLRKKVLRIDGPFRAGGFLSLTALRAEGCGIARWAMSIIMPPFGGHVHIEYHNHSSPRLPLHRSTHSEE</sequence>
<organism evidence="1 2">
    <name type="scientific">Dialister succinatiphilus YIT 11850</name>
    <dbReference type="NCBI Taxonomy" id="742743"/>
    <lineage>
        <taxon>Bacteria</taxon>
        <taxon>Bacillati</taxon>
        <taxon>Bacillota</taxon>
        <taxon>Negativicutes</taxon>
        <taxon>Veillonellales</taxon>
        <taxon>Veillonellaceae</taxon>
        <taxon>Dialister</taxon>
    </lineage>
</organism>
<keyword evidence="2" id="KW-1185">Reference proteome</keyword>
<dbReference type="EMBL" id="ADLT01000015">
    <property type="protein sequence ID" value="EHO63452.1"/>
    <property type="molecule type" value="Genomic_DNA"/>
</dbReference>
<evidence type="ECO:0000313" key="2">
    <source>
        <dbReference type="Proteomes" id="UP000003277"/>
    </source>
</evidence>
<comment type="caution">
    <text evidence="1">The sequence shown here is derived from an EMBL/GenBank/DDBJ whole genome shotgun (WGS) entry which is preliminary data.</text>
</comment>
<name>H1CYN1_9FIRM</name>
<reference evidence="1 2" key="1">
    <citation type="submission" date="2011-11" db="EMBL/GenBank/DDBJ databases">
        <title>The Genome Sequence of Dialister succinatiphilus YIT 11850.</title>
        <authorList>
            <consortium name="The Broad Institute Genome Sequencing Platform"/>
            <person name="Earl A."/>
            <person name="Ward D."/>
            <person name="Feldgarden M."/>
            <person name="Gevers D."/>
            <person name="Morotomi M."/>
            <person name="Young S.K."/>
            <person name="Zeng Q."/>
            <person name="Gargeya S."/>
            <person name="Fitzgerald M."/>
            <person name="Haas B."/>
            <person name="Abouelleil A."/>
            <person name="Alvarado L."/>
            <person name="Arachchi H.M."/>
            <person name="Berlin A."/>
            <person name="Brown A."/>
            <person name="Chapman S.B."/>
            <person name="Dunbar C."/>
            <person name="Gearin G."/>
            <person name="Goldberg J."/>
            <person name="Griggs A."/>
            <person name="Gujja S."/>
            <person name="Heiman D."/>
            <person name="Howarth C."/>
            <person name="Lui A."/>
            <person name="MacDonald P.J.P."/>
            <person name="Montmayeur A."/>
            <person name="Murphy C."/>
            <person name="Neiman D."/>
            <person name="Pearson M."/>
            <person name="Priest M."/>
            <person name="Roberts A."/>
            <person name="Saif S."/>
            <person name="Shea T."/>
            <person name="Sisk P."/>
            <person name="Stolte C."/>
            <person name="Sykes S."/>
            <person name="Wortman J."/>
            <person name="Nusbaum C."/>
            <person name="Birren B."/>
        </authorList>
    </citation>
    <scope>NUCLEOTIDE SEQUENCE [LARGE SCALE GENOMIC DNA]</scope>
    <source>
        <strain evidence="1 2">YIT 11850</strain>
    </source>
</reference>
<dbReference type="HOGENOM" id="CLU_2464122_0_0_9"/>
<accession>H1CYN1</accession>
<proteinExistence type="predicted"/>
<dbReference type="STRING" id="742743.HMPREF9453_00469"/>
<evidence type="ECO:0000313" key="1">
    <source>
        <dbReference type="EMBL" id="EHO63452.1"/>
    </source>
</evidence>
<gene>
    <name evidence="1" type="ORF">HMPREF9453_00469</name>
</gene>
<dbReference type="Proteomes" id="UP000003277">
    <property type="component" value="Unassembled WGS sequence"/>
</dbReference>
<dbReference type="AlphaFoldDB" id="H1CYN1"/>